<evidence type="ECO:0000313" key="1">
    <source>
        <dbReference type="EMBL" id="ASV73793.1"/>
    </source>
</evidence>
<accession>A0A286RCV5</accession>
<sequence>MASCVPSFLPVFPTNRLIGHDRLLVVIVCSQAGGQIYCSFLAV</sequence>
<dbReference type="Proteomes" id="UP000215086">
    <property type="component" value="Chromosome"/>
</dbReference>
<organism evidence="1 2">
    <name type="scientific">Thermogutta terrifontis</name>
    <dbReference type="NCBI Taxonomy" id="1331910"/>
    <lineage>
        <taxon>Bacteria</taxon>
        <taxon>Pseudomonadati</taxon>
        <taxon>Planctomycetota</taxon>
        <taxon>Planctomycetia</taxon>
        <taxon>Pirellulales</taxon>
        <taxon>Thermoguttaceae</taxon>
        <taxon>Thermogutta</taxon>
    </lineage>
</organism>
<dbReference type="KEGG" id="ttf:THTE_1191"/>
<dbReference type="AlphaFoldDB" id="A0A286RCV5"/>
<keyword evidence="2" id="KW-1185">Reference proteome</keyword>
<dbReference type="EMBL" id="CP018477">
    <property type="protein sequence ID" value="ASV73793.1"/>
    <property type="molecule type" value="Genomic_DNA"/>
</dbReference>
<evidence type="ECO:0000313" key="2">
    <source>
        <dbReference type="Proteomes" id="UP000215086"/>
    </source>
</evidence>
<protein>
    <submittedName>
        <fullName evidence="1">Uncharacterized protein</fullName>
    </submittedName>
</protein>
<name>A0A286RCV5_9BACT</name>
<proteinExistence type="predicted"/>
<gene>
    <name evidence="1" type="ORF">THTE_1191</name>
</gene>
<reference evidence="1 2" key="1">
    <citation type="journal article" name="Front. Microbiol.">
        <title>Sugar Metabolism of the First Thermophilic Planctomycete Thermogutta terrifontis: Comparative Genomic and Transcriptomic Approaches.</title>
        <authorList>
            <person name="Elcheninov A.G."/>
            <person name="Menzel P."/>
            <person name="Gudbergsdottir S.R."/>
            <person name="Slesarev A.I."/>
            <person name="Kadnikov V.V."/>
            <person name="Krogh A."/>
            <person name="Bonch-Osmolovskaya E.A."/>
            <person name="Peng X."/>
            <person name="Kublanov I.V."/>
        </authorList>
    </citation>
    <scope>NUCLEOTIDE SEQUENCE [LARGE SCALE GENOMIC DNA]</scope>
    <source>
        <strain evidence="1 2">R1</strain>
    </source>
</reference>